<dbReference type="InterPro" id="IPR002798">
    <property type="entry name" value="SpoIIM-like"/>
</dbReference>
<feature type="transmembrane region" description="Helical" evidence="1">
    <location>
        <begin position="138"/>
        <end position="160"/>
    </location>
</feature>
<evidence type="ECO:0000313" key="3">
    <source>
        <dbReference type="Proteomes" id="UP000316343"/>
    </source>
</evidence>
<feature type="transmembrane region" description="Helical" evidence="1">
    <location>
        <begin position="269"/>
        <end position="287"/>
    </location>
</feature>
<keyword evidence="1" id="KW-1133">Transmembrane helix</keyword>
<dbReference type="Proteomes" id="UP000316343">
    <property type="component" value="Unassembled WGS sequence"/>
</dbReference>
<comment type="caution">
    <text evidence="2">The sequence shown here is derived from an EMBL/GenBank/DDBJ whole genome shotgun (WGS) entry which is preliminary data.</text>
</comment>
<feature type="transmembrane region" description="Helical" evidence="1">
    <location>
        <begin position="204"/>
        <end position="224"/>
    </location>
</feature>
<feature type="transmembrane region" description="Helical" evidence="1">
    <location>
        <begin position="337"/>
        <end position="354"/>
    </location>
</feature>
<dbReference type="Pfam" id="PF01944">
    <property type="entry name" value="SpoIIM"/>
    <property type="match status" value="1"/>
</dbReference>
<name>A0A547PC87_9SPHN</name>
<keyword evidence="1" id="KW-0812">Transmembrane</keyword>
<dbReference type="AlphaFoldDB" id="A0A547PC87"/>
<proteinExistence type="predicted"/>
<protein>
    <submittedName>
        <fullName evidence="2">Stage II sporulation protein M</fullName>
    </submittedName>
</protein>
<feature type="transmembrane region" description="Helical" evidence="1">
    <location>
        <begin position="231"/>
        <end position="249"/>
    </location>
</feature>
<dbReference type="PANTHER" id="PTHR35337:SF1">
    <property type="entry name" value="SLR1478 PROTEIN"/>
    <property type="match status" value="1"/>
</dbReference>
<reference evidence="2 3" key="1">
    <citation type="submission" date="2019-06" db="EMBL/GenBank/DDBJ databases">
        <title>Erythrobacter insulae sp. nov., isolated from a tidal flat.</title>
        <authorList>
            <person name="Yoon J.-H."/>
        </authorList>
    </citation>
    <scope>NUCLEOTIDE SEQUENCE [LARGE SCALE GENOMIC DNA]</scope>
    <source>
        <strain evidence="2 3">JBTF-M21</strain>
    </source>
</reference>
<keyword evidence="1" id="KW-0472">Membrane</keyword>
<organism evidence="2 3">
    <name type="scientific">Erythrobacter insulae</name>
    <dbReference type="NCBI Taxonomy" id="2584124"/>
    <lineage>
        <taxon>Bacteria</taxon>
        <taxon>Pseudomonadati</taxon>
        <taxon>Pseudomonadota</taxon>
        <taxon>Alphaproteobacteria</taxon>
        <taxon>Sphingomonadales</taxon>
        <taxon>Erythrobacteraceae</taxon>
        <taxon>Erythrobacter/Porphyrobacter group</taxon>
        <taxon>Erythrobacter</taxon>
    </lineage>
</organism>
<sequence length="363" mass="39773">MSAPLTTAAGVKHRIGSWFGRGEIEAPADIESAALRSDRFRLEREGDWRRLEDIVVAMEKGGTRRITDEDLLALPTLYRTAASSLSVARETTLDAATLTYLESLVQRAWFQVYGPRKGLFGWLREFFLGGWSRAVREIWLDVCIALFVMVAGALVGWLLVLQNTDWYYRLVPTNLSDGRVPGASRDVLLETIEVENETAGLSVFAAYLFSINAGVCILAFALGFAFGIPSLLLLIHNMAMLGAMVWLFASAGLGWEFGAWLSVHGTTELFGILLSGAAGLHIGRSMAFPGERSILDAASESGRRGAVVMVGVVLMMVVAAMLEAFPRQLVEGAASRYLIGGAFLLFWIAYFFVYQPQRAEDGQ</sequence>
<evidence type="ECO:0000313" key="2">
    <source>
        <dbReference type="EMBL" id="TRD11767.1"/>
    </source>
</evidence>
<gene>
    <name evidence="2" type="ORF">FGU71_07730</name>
</gene>
<keyword evidence="3" id="KW-1185">Reference proteome</keyword>
<accession>A0A547PC87</accession>
<dbReference type="OrthoDB" id="7699993at2"/>
<dbReference type="EMBL" id="VHJK01000001">
    <property type="protein sequence ID" value="TRD11767.1"/>
    <property type="molecule type" value="Genomic_DNA"/>
</dbReference>
<feature type="transmembrane region" description="Helical" evidence="1">
    <location>
        <begin position="307"/>
        <end position="325"/>
    </location>
</feature>
<dbReference type="PANTHER" id="PTHR35337">
    <property type="entry name" value="SLR1478 PROTEIN"/>
    <property type="match status" value="1"/>
</dbReference>
<dbReference type="RefSeq" id="WP_142788040.1">
    <property type="nucleotide sequence ID" value="NZ_VHJK01000001.1"/>
</dbReference>
<evidence type="ECO:0000256" key="1">
    <source>
        <dbReference type="SAM" id="Phobius"/>
    </source>
</evidence>